<protein>
    <submittedName>
        <fullName evidence="5">Methyl-accepting chemotaxis sensory transducer</fullName>
    </submittedName>
</protein>
<evidence type="ECO:0000256" key="1">
    <source>
        <dbReference type="ARBA" id="ARBA00023224"/>
    </source>
</evidence>
<reference evidence="5 6" key="1">
    <citation type="submission" date="2017-08" db="EMBL/GenBank/DDBJ databases">
        <title>Infants hospitalized years apart are colonized by the same room-sourced microbial strains.</title>
        <authorList>
            <person name="Brooks B."/>
            <person name="Olm M.R."/>
            <person name="Firek B.A."/>
            <person name="Baker R."/>
            <person name="Thomas B.C."/>
            <person name="Morowitz M.J."/>
            <person name="Banfield J.F."/>
        </authorList>
    </citation>
    <scope>NUCLEOTIDE SEQUENCE [LARGE SCALE GENOMIC DNA]</scope>
    <source>
        <strain evidence="5">S2_005_002_R2_29</strain>
    </source>
</reference>
<sequence length="343" mass="38796">MSDVSIATIIHNIQDKIGEYAQRSEDIAKRTNLLALNATIEAARAGEAGKGFGVVAGEVKTLSQQAAQSSKELRTEVMEQIKLQTSSLQQQFEESDYTRLYEMAQTLVQLIVRNLYERTADVRWWATDDALYRCLESGEQTDIEYAAMRLSLINRFYSVYVNLVLVDQTGTVIGCSEASRFHKLAGANLGNQVWVQRALNTNSGDDYIVDDIYADPYHDDRTVAVYATAVRRGGQINGKTVGALGVFFDWQDQARIIVRNEPNLTDKDWERSRVLLLDHNLRIIAASDERDMLRPFPLDHKGKQKGYYKNEQGQLVAFAKTIGYQEYDGLGWYCVIIQDPKES</sequence>
<comment type="caution">
    <text evidence="5">The sequence shown here is derived from an EMBL/GenBank/DDBJ whole genome shotgun (WGS) entry which is preliminary data.</text>
</comment>
<dbReference type="InterPro" id="IPR004090">
    <property type="entry name" value="Chemotax_Me-accpt_rcpt"/>
</dbReference>
<dbReference type="Gene3D" id="3.30.450.20">
    <property type="entry name" value="PAS domain"/>
    <property type="match status" value="1"/>
</dbReference>
<accession>A0A2W5MS84</accession>
<dbReference type="GO" id="GO:0004888">
    <property type="term" value="F:transmembrane signaling receptor activity"/>
    <property type="evidence" value="ECO:0007669"/>
    <property type="project" value="InterPro"/>
</dbReference>
<evidence type="ECO:0000313" key="5">
    <source>
        <dbReference type="EMBL" id="PZQ43614.1"/>
    </source>
</evidence>
<evidence type="ECO:0000256" key="3">
    <source>
        <dbReference type="PROSITE-ProRule" id="PRU00284"/>
    </source>
</evidence>
<dbReference type="Gene3D" id="1.10.287.950">
    <property type="entry name" value="Methyl-accepting chemotaxis protein"/>
    <property type="match status" value="1"/>
</dbReference>
<dbReference type="Proteomes" id="UP000249417">
    <property type="component" value="Unassembled WGS sequence"/>
</dbReference>
<dbReference type="GO" id="GO:0006935">
    <property type="term" value="P:chemotaxis"/>
    <property type="evidence" value="ECO:0007669"/>
    <property type="project" value="InterPro"/>
</dbReference>
<dbReference type="PANTHER" id="PTHR32089:SF112">
    <property type="entry name" value="LYSOZYME-LIKE PROTEIN-RELATED"/>
    <property type="match status" value="1"/>
</dbReference>
<evidence type="ECO:0000256" key="2">
    <source>
        <dbReference type="ARBA" id="ARBA00029447"/>
    </source>
</evidence>
<dbReference type="InterPro" id="IPR004089">
    <property type="entry name" value="MCPsignal_dom"/>
</dbReference>
<dbReference type="EMBL" id="QFQB01000143">
    <property type="protein sequence ID" value="PZQ43614.1"/>
    <property type="molecule type" value="Genomic_DNA"/>
</dbReference>
<dbReference type="GO" id="GO:0016020">
    <property type="term" value="C:membrane"/>
    <property type="evidence" value="ECO:0007669"/>
    <property type="project" value="InterPro"/>
</dbReference>
<comment type="similarity">
    <text evidence="2">Belongs to the methyl-accepting chemotaxis (MCP) protein family.</text>
</comment>
<dbReference type="PANTHER" id="PTHR32089">
    <property type="entry name" value="METHYL-ACCEPTING CHEMOTAXIS PROTEIN MCPB"/>
    <property type="match status" value="1"/>
</dbReference>
<feature type="domain" description="Methyl-accepting transducer" evidence="4">
    <location>
        <begin position="1"/>
        <end position="79"/>
    </location>
</feature>
<dbReference type="PRINTS" id="PR00260">
    <property type="entry name" value="CHEMTRNSDUCR"/>
</dbReference>
<organism evidence="5 6">
    <name type="scientific">Micavibrio aeruginosavorus</name>
    <dbReference type="NCBI Taxonomy" id="349221"/>
    <lineage>
        <taxon>Bacteria</taxon>
        <taxon>Pseudomonadati</taxon>
        <taxon>Bdellovibrionota</taxon>
        <taxon>Bdellovibrionia</taxon>
        <taxon>Bdellovibrionales</taxon>
        <taxon>Pseudobdellovibrionaceae</taxon>
        <taxon>Micavibrio</taxon>
    </lineage>
</organism>
<proteinExistence type="inferred from homology"/>
<dbReference type="GO" id="GO:0007165">
    <property type="term" value="P:signal transduction"/>
    <property type="evidence" value="ECO:0007669"/>
    <property type="project" value="UniProtKB-KW"/>
</dbReference>
<name>A0A2W5MS84_9BACT</name>
<gene>
    <name evidence="5" type="ORF">DI551_11810</name>
</gene>
<dbReference type="SUPFAM" id="SSF58104">
    <property type="entry name" value="Methyl-accepting chemotaxis protein (MCP) signaling domain"/>
    <property type="match status" value="1"/>
</dbReference>
<evidence type="ECO:0000259" key="4">
    <source>
        <dbReference type="PROSITE" id="PS50111"/>
    </source>
</evidence>
<dbReference type="AlphaFoldDB" id="A0A2W5MS84"/>
<dbReference type="PROSITE" id="PS50111">
    <property type="entry name" value="CHEMOTAXIS_TRANSDUC_2"/>
    <property type="match status" value="1"/>
</dbReference>
<dbReference type="Pfam" id="PF00015">
    <property type="entry name" value="MCPsignal"/>
    <property type="match status" value="1"/>
</dbReference>
<keyword evidence="1 3" id="KW-0807">Transducer</keyword>
<evidence type="ECO:0000313" key="6">
    <source>
        <dbReference type="Proteomes" id="UP000249417"/>
    </source>
</evidence>